<evidence type="ECO:0000259" key="4">
    <source>
        <dbReference type="PROSITE" id="PS50932"/>
    </source>
</evidence>
<feature type="domain" description="HTH lacI-type" evidence="4">
    <location>
        <begin position="1"/>
        <end position="47"/>
    </location>
</feature>
<dbReference type="PROSITE" id="PS50932">
    <property type="entry name" value="HTH_LACI_2"/>
    <property type="match status" value="1"/>
</dbReference>
<dbReference type="InterPro" id="IPR028082">
    <property type="entry name" value="Peripla_BP_I"/>
</dbReference>
<keyword evidence="2 5" id="KW-0238">DNA-binding</keyword>
<dbReference type="Gene3D" id="3.40.50.2300">
    <property type="match status" value="2"/>
</dbReference>
<reference evidence="5 6" key="1">
    <citation type="submission" date="2019-06" db="EMBL/GenBank/DDBJ databases">
        <authorList>
            <person name="Li M."/>
        </authorList>
    </citation>
    <scope>NUCLEOTIDE SEQUENCE [LARGE SCALE GENOMIC DNA]</scope>
    <source>
        <strain evidence="5 6">BGMRC2036</strain>
    </source>
</reference>
<organism evidence="5 6">
    <name type="scientific">Martelella alba</name>
    <dbReference type="NCBI Taxonomy" id="2590451"/>
    <lineage>
        <taxon>Bacteria</taxon>
        <taxon>Pseudomonadati</taxon>
        <taxon>Pseudomonadota</taxon>
        <taxon>Alphaproteobacteria</taxon>
        <taxon>Hyphomicrobiales</taxon>
        <taxon>Aurantimonadaceae</taxon>
        <taxon>Martelella</taxon>
    </lineage>
</organism>
<dbReference type="SUPFAM" id="SSF47413">
    <property type="entry name" value="lambda repressor-like DNA-binding domains"/>
    <property type="match status" value="1"/>
</dbReference>
<sequence>MTGLGVTTVSRALKDAPDIAENTKERVRLVAKQLGYMPNRAGVRLRTGKTNVIALVLSMEEEIMGMSGQMIFGISDILAPTPYHLVVMPQPIQSDPMVPIRYILDTGSADGVIISRIAPDDPRVRLLLERGMPFAAHGRMEDDTAFPFHDFDNEAYAYEAVEKLVQRGRRQIAALQPPAHLTYYRHFRSGFERGLRDFNATEVPLTTTNTDAPLSPIRAAVSKMLTSPAPPDGIISCSSSGAIPVMAAINATGRRLGRDIDLVAKQPADLLNWISPEIITMSEDFRHAGRELARAVLDRLEGESPENLQNISSPVWTEPNPERFGAIAE</sequence>
<keyword evidence="6" id="KW-1185">Reference proteome</keyword>
<dbReference type="OrthoDB" id="234496at2"/>
<evidence type="ECO:0000256" key="3">
    <source>
        <dbReference type="ARBA" id="ARBA00023163"/>
    </source>
</evidence>
<dbReference type="GO" id="GO:0003700">
    <property type="term" value="F:DNA-binding transcription factor activity"/>
    <property type="evidence" value="ECO:0007669"/>
    <property type="project" value="TreeGrafter"/>
</dbReference>
<proteinExistence type="predicted"/>
<dbReference type="SMART" id="SM00354">
    <property type="entry name" value="HTH_LACI"/>
    <property type="match status" value="1"/>
</dbReference>
<evidence type="ECO:0000313" key="6">
    <source>
        <dbReference type="Proteomes" id="UP000318801"/>
    </source>
</evidence>
<dbReference type="Pfam" id="PF00356">
    <property type="entry name" value="LacI"/>
    <property type="match status" value="1"/>
</dbReference>
<dbReference type="EMBL" id="VHLG01000001">
    <property type="protein sequence ID" value="TPW33669.1"/>
    <property type="molecule type" value="Genomic_DNA"/>
</dbReference>
<dbReference type="AlphaFoldDB" id="A0A506UK16"/>
<accession>A0A506UK16</accession>
<dbReference type="InterPro" id="IPR000843">
    <property type="entry name" value="HTH_LacI"/>
</dbReference>
<dbReference type="GO" id="GO:0000976">
    <property type="term" value="F:transcription cis-regulatory region binding"/>
    <property type="evidence" value="ECO:0007669"/>
    <property type="project" value="TreeGrafter"/>
</dbReference>
<comment type="caution">
    <text evidence="5">The sequence shown here is derived from an EMBL/GenBank/DDBJ whole genome shotgun (WGS) entry which is preliminary data.</text>
</comment>
<dbReference type="InterPro" id="IPR010982">
    <property type="entry name" value="Lambda_DNA-bd_dom_sf"/>
</dbReference>
<dbReference type="InterPro" id="IPR046335">
    <property type="entry name" value="LacI/GalR-like_sensor"/>
</dbReference>
<evidence type="ECO:0000313" key="5">
    <source>
        <dbReference type="EMBL" id="TPW33669.1"/>
    </source>
</evidence>
<dbReference type="CDD" id="cd20009">
    <property type="entry name" value="PBP1_RafR-like"/>
    <property type="match status" value="1"/>
</dbReference>
<name>A0A506UK16_9HYPH</name>
<dbReference type="PANTHER" id="PTHR30146">
    <property type="entry name" value="LACI-RELATED TRANSCRIPTIONAL REPRESSOR"/>
    <property type="match status" value="1"/>
</dbReference>
<evidence type="ECO:0000256" key="1">
    <source>
        <dbReference type="ARBA" id="ARBA00023015"/>
    </source>
</evidence>
<dbReference type="PANTHER" id="PTHR30146:SF109">
    <property type="entry name" value="HTH-TYPE TRANSCRIPTIONAL REGULATOR GALS"/>
    <property type="match status" value="1"/>
</dbReference>
<gene>
    <name evidence="5" type="ORF">FJU08_03155</name>
</gene>
<keyword evidence="1" id="KW-0805">Transcription regulation</keyword>
<dbReference type="Pfam" id="PF13377">
    <property type="entry name" value="Peripla_BP_3"/>
    <property type="match status" value="1"/>
</dbReference>
<dbReference type="Gene3D" id="1.10.260.40">
    <property type="entry name" value="lambda repressor-like DNA-binding domains"/>
    <property type="match status" value="1"/>
</dbReference>
<dbReference type="SUPFAM" id="SSF53822">
    <property type="entry name" value="Periplasmic binding protein-like I"/>
    <property type="match status" value="1"/>
</dbReference>
<dbReference type="CDD" id="cd01392">
    <property type="entry name" value="HTH_LacI"/>
    <property type="match status" value="1"/>
</dbReference>
<evidence type="ECO:0000256" key="2">
    <source>
        <dbReference type="ARBA" id="ARBA00023125"/>
    </source>
</evidence>
<keyword evidence="3" id="KW-0804">Transcription</keyword>
<dbReference type="Proteomes" id="UP000318801">
    <property type="component" value="Unassembled WGS sequence"/>
</dbReference>
<protein>
    <submittedName>
        <fullName evidence="5">LacI family DNA-binding transcriptional regulator</fullName>
    </submittedName>
</protein>